<accession>A0A6J7XGP7</accession>
<dbReference type="EMBL" id="LR798395">
    <property type="protein sequence ID" value="CAB5229017.1"/>
    <property type="molecule type" value="Genomic_DNA"/>
</dbReference>
<evidence type="ECO:0000313" key="3">
    <source>
        <dbReference type="EMBL" id="CAB4160014.1"/>
    </source>
</evidence>
<dbReference type="EMBL" id="LR796644">
    <property type="protein sequence ID" value="CAB4156750.1"/>
    <property type="molecule type" value="Genomic_DNA"/>
</dbReference>
<organism evidence="12">
    <name type="scientific">uncultured Caudovirales phage</name>
    <dbReference type="NCBI Taxonomy" id="2100421"/>
    <lineage>
        <taxon>Viruses</taxon>
        <taxon>Duplodnaviria</taxon>
        <taxon>Heunggongvirae</taxon>
        <taxon>Uroviricota</taxon>
        <taxon>Caudoviricetes</taxon>
        <taxon>Peduoviridae</taxon>
        <taxon>Maltschvirus</taxon>
        <taxon>Maltschvirus maltsch</taxon>
    </lineage>
</organism>
<dbReference type="EMBL" id="LR796961">
    <property type="protein sequence ID" value="CAB4178427.1"/>
    <property type="molecule type" value="Genomic_DNA"/>
</dbReference>
<protein>
    <submittedName>
        <fullName evidence="12">Uncharacterized protein</fullName>
    </submittedName>
</protein>
<reference evidence="12" key="1">
    <citation type="submission" date="2020-05" db="EMBL/GenBank/DDBJ databases">
        <authorList>
            <person name="Chiriac C."/>
            <person name="Salcher M."/>
            <person name="Ghai R."/>
            <person name="Kavagutti S V."/>
        </authorList>
    </citation>
    <scope>NUCLEOTIDE SEQUENCE</scope>
</reference>
<evidence type="ECO:0000313" key="1">
    <source>
        <dbReference type="EMBL" id="CAB4145175.1"/>
    </source>
</evidence>
<evidence type="ECO:0000313" key="11">
    <source>
        <dbReference type="EMBL" id="CAB5225086.1"/>
    </source>
</evidence>
<dbReference type="EMBL" id="LR798341">
    <property type="protein sequence ID" value="CAB5225086.1"/>
    <property type="molecule type" value="Genomic_DNA"/>
</dbReference>
<gene>
    <name evidence="6" type="ORF">UFOVP1002_178</name>
    <name evidence="7" type="ORF">UFOVP1217_16</name>
    <name evidence="8" type="ORF">UFOVP1343_188</name>
    <name evidence="9" type="ORF">UFOVP1438_49</name>
    <name evidence="12" type="ORF">UFOVP1541_135</name>
    <name evidence="10" type="ORF">UFOVP1592_45</name>
    <name evidence="1" type="ORF">UFOVP465_94</name>
    <name evidence="2" type="ORF">UFOVP666_140</name>
    <name evidence="3" type="ORF">UFOVP727_29</name>
    <name evidence="11" type="ORF">UFOVP741_32</name>
    <name evidence="4" type="ORF">UFOVP819_168</name>
    <name evidence="5" type="ORF">UFOVP926_106</name>
</gene>
<evidence type="ECO:0000313" key="2">
    <source>
        <dbReference type="EMBL" id="CAB4156750.1"/>
    </source>
</evidence>
<dbReference type="EMBL" id="LR797395">
    <property type="protein sequence ID" value="CAB4212990.1"/>
    <property type="molecule type" value="Genomic_DNA"/>
</dbReference>
<dbReference type="EMBL" id="LR797177">
    <property type="protein sequence ID" value="CAB4191258.1"/>
    <property type="molecule type" value="Genomic_DNA"/>
</dbReference>
<dbReference type="EMBL" id="LR796443">
    <property type="protein sequence ID" value="CAB4145175.1"/>
    <property type="molecule type" value="Genomic_DNA"/>
</dbReference>
<evidence type="ECO:0000313" key="4">
    <source>
        <dbReference type="EMBL" id="CAB4164899.1"/>
    </source>
</evidence>
<dbReference type="EMBL" id="LR797452">
    <property type="protein sequence ID" value="CAB4217583.1"/>
    <property type="molecule type" value="Genomic_DNA"/>
</dbReference>
<evidence type="ECO:0000313" key="5">
    <source>
        <dbReference type="EMBL" id="CAB4172263.1"/>
    </source>
</evidence>
<evidence type="ECO:0000313" key="8">
    <source>
        <dbReference type="EMBL" id="CAB4200841.1"/>
    </source>
</evidence>
<evidence type="ECO:0000313" key="6">
    <source>
        <dbReference type="EMBL" id="CAB4178427.1"/>
    </source>
</evidence>
<sequence length="143" mass="16380">MSSKADTTKLVDLAYTLWNKELPNDPDQRKLVYRAWHLVLQDCGYEQLEPVLVKLNRTERFLPTPGSVYEHWQQTQPDAEPTAAQAWNLYCHIRDTVNSGTATPDTNIPIKLQQVMRIVGLSLTTGADRTHFTETYNQHITKA</sequence>
<dbReference type="EMBL" id="LR796878">
    <property type="protein sequence ID" value="CAB4172263.1"/>
    <property type="molecule type" value="Genomic_DNA"/>
</dbReference>
<dbReference type="EMBL" id="LR797305">
    <property type="protein sequence ID" value="CAB4200841.1"/>
    <property type="molecule type" value="Genomic_DNA"/>
</dbReference>
<dbReference type="EMBL" id="LR796698">
    <property type="protein sequence ID" value="CAB4160014.1"/>
    <property type="molecule type" value="Genomic_DNA"/>
</dbReference>
<evidence type="ECO:0000313" key="7">
    <source>
        <dbReference type="EMBL" id="CAB4191258.1"/>
    </source>
</evidence>
<evidence type="ECO:0000313" key="10">
    <source>
        <dbReference type="EMBL" id="CAB4217583.1"/>
    </source>
</evidence>
<evidence type="ECO:0000313" key="9">
    <source>
        <dbReference type="EMBL" id="CAB4212990.1"/>
    </source>
</evidence>
<evidence type="ECO:0000313" key="12">
    <source>
        <dbReference type="EMBL" id="CAB5229017.1"/>
    </source>
</evidence>
<name>A0A6J7XGP7_9CAUD</name>
<dbReference type="EMBL" id="LR796762">
    <property type="protein sequence ID" value="CAB4164899.1"/>
    <property type="molecule type" value="Genomic_DNA"/>
</dbReference>
<proteinExistence type="predicted"/>